<dbReference type="EMBL" id="CP023690">
    <property type="protein sequence ID" value="QEV58645.1"/>
    <property type="molecule type" value="Genomic_DNA"/>
</dbReference>
<dbReference type="KEGG" id="sspb:CP982_07850"/>
<dbReference type="AlphaFoldDB" id="A0A5P2X682"/>
<feature type="region of interest" description="Disordered" evidence="1">
    <location>
        <begin position="22"/>
        <end position="48"/>
    </location>
</feature>
<dbReference type="Proteomes" id="UP000326505">
    <property type="component" value="Chromosome"/>
</dbReference>
<evidence type="ECO:0000313" key="3">
    <source>
        <dbReference type="Proteomes" id="UP000326505"/>
    </source>
</evidence>
<accession>A0A5P2X682</accession>
<protein>
    <submittedName>
        <fullName evidence="2">Uncharacterized protein</fullName>
    </submittedName>
</protein>
<evidence type="ECO:0000313" key="2">
    <source>
        <dbReference type="EMBL" id="QEV58645.1"/>
    </source>
</evidence>
<gene>
    <name evidence="2" type="ORF">CP982_07850</name>
</gene>
<proteinExistence type="predicted"/>
<organism evidence="2 3">
    <name type="scientific">Streptomyces spectabilis</name>
    <dbReference type="NCBI Taxonomy" id="68270"/>
    <lineage>
        <taxon>Bacteria</taxon>
        <taxon>Bacillati</taxon>
        <taxon>Actinomycetota</taxon>
        <taxon>Actinomycetes</taxon>
        <taxon>Kitasatosporales</taxon>
        <taxon>Streptomycetaceae</taxon>
        <taxon>Streptomyces</taxon>
    </lineage>
</organism>
<reference evidence="2 3" key="1">
    <citation type="submission" date="2017-09" db="EMBL/GenBank/DDBJ databases">
        <authorList>
            <person name="Lee N."/>
            <person name="Cho B.-K."/>
        </authorList>
    </citation>
    <scope>NUCLEOTIDE SEQUENCE [LARGE SCALE GENOMIC DNA]</scope>
    <source>
        <strain evidence="2 3">ATCC 27465</strain>
    </source>
</reference>
<sequence>MQETLAANPGLVREAWSLGALAPPSAASTGSSQKPRGHGSGRDRLLCPPTGAPVCGRFWVTWPDGSGCLTKPAQLASVLRASGGPGLLAEALG</sequence>
<feature type="compositionally biased region" description="Low complexity" evidence="1">
    <location>
        <begin position="22"/>
        <end position="32"/>
    </location>
</feature>
<dbReference type="OrthoDB" id="4213492at2"/>
<evidence type="ECO:0000256" key="1">
    <source>
        <dbReference type="SAM" id="MobiDB-lite"/>
    </source>
</evidence>
<name>A0A5P2X682_STRST</name>